<dbReference type="InterPro" id="IPR011990">
    <property type="entry name" value="TPR-like_helical_dom_sf"/>
</dbReference>
<dbReference type="PANTHER" id="PTHR40079:SF4">
    <property type="entry name" value="GH26 DOMAIN-CONTAINING PROTEIN-RELATED"/>
    <property type="match status" value="1"/>
</dbReference>
<dbReference type="SUPFAM" id="SSF48452">
    <property type="entry name" value="TPR-like"/>
    <property type="match status" value="1"/>
</dbReference>
<dbReference type="KEGG" id="paun:MJA45_16335"/>
<protein>
    <submittedName>
        <fullName evidence="7">Stalk domain-containing protein</fullName>
    </submittedName>
</protein>
<dbReference type="InterPro" id="IPR022790">
    <property type="entry name" value="GH26_dom"/>
</dbReference>
<name>A0AA96LBU1_9BACL</name>
<evidence type="ECO:0000256" key="5">
    <source>
        <dbReference type="SAM" id="SignalP"/>
    </source>
</evidence>
<reference evidence="7 8" key="1">
    <citation type="submission" date="2022-02" db="EMBL/GenBank/DDBJ databases">
        <title>Paenibacillus sp. MBLB1776 Whole Genome Shotgun Sequencing.</title>
        <authorList>
            <person name="Hwang C.Y."/>
            <person name="Cho E.-S."/>
            <person name="Seo M.-J."/>
        </authorList>
    </citation>
    <scope>NUCLEOTIDE SEQUENCE [LARGE SCALE GENOMIC DNA]</scope>
    <source>
        <strain evidence="7 8">MBLB1776</strain>
    </source>
</reference>
<dbReference type="SUPFAM" id="SSF51445">
    <property type="entry name" value="(Trans)glycosidases"/>
    <property type="match status" value="1"/>
</dbReference>
<dbReference type="Pfam" id="PF02156">
    <property type="entry name" value="Glyco_hydro_26"/>
    <property type="match status" value="1"/>
</dbReference>
<dbReference type="Proteomes" id="UP001305702">
    <property type="component" value="Chromosome"/>
</dbReference>
<feature type="active site" description="Nucleophile" evidence="4">
    <location>
        <position position="375"/>
    </location>
</feature>
<evidence type="ECO:0000256" key="4">
    <source>
        <dbReference type="PROSITE-ProRule" id="PRU01100"/>
    </source>
</evidence>
<dbReference type="RefSeq" id="WP_315602980.1">
    <property type="nucleotide sequence ID" value="NZ_CP130318.1"/>
</dbReference>
<accession>A0AA96LBU1</accession>
<keyword evidence="3 4" id="KW-0326">Glycosidase</keyword>
<dbReference type="InterPro" id="IPR000805">
    <property type="entry name" value="Glyco_hydro_26"/>
</dbReference>
<dbReference type="SUPFAM" id="SSF55383">
    <property type="entry name" value="Copper amine oxidase, domain N"/>
    <property type="match status" value="1"/>
</dbReference>
<feature type="active site" description="Proton donor" evidence="4">
    <location>
        <position position="271"/>
    </location>
</feature>
<organism evidence="7 8">
    <name type="scientific">Paenibacillus aurantius</name>
    <dbReference type="NCBI Taxonomy" id="2918900"/>
    <lineage>
        <taxon>Bacteria</taxon>
        <taxon>Bacillati</taxon>
        <taxon>Bacillota</taxon>
        <taxon>Bacilli</taxon>
        <taxon>Bacillales</taxon>
        <taxon>Paenibacillaceae</taxon>
        <taxon>Paenibacillus</taxon>
    </lineage>
</organism>
<dbReference type="InterPro" id="IPR012854">
    <property type="entry name" value="Cu_amine_oxidase-like_N"/>
</dbReference>
<evidence type="ECO:0000259" key="6">
    <source>
        <dbReference type="PROSITE" id="PS51764"/>
    </source>
</evidence>
<evidence type="ECO:0000256" key="2">
    <source>
        <dbReference type="ARBA" id="ARBA00022801"/>
    </source>
</evidence>
<dbReference type="Pfam" id="PF07833">
    <property type="entry name" value="Cu_amine_oxidN1"/>
    <property type="match status" value="1"/>
</dbReference>
<dbReference type="Gene3D" id="3.20.20.80">
    <property type="entry name" value="Glycosidases"/>
    <property type="match status" value="1"/>
</dbReference>
<evidence type="ECO:0000256" key="1">
    <source>
        <dbReference type="ARBA" id="ARBA00007754"/>
    </source>
</evidence>
<dbReference type="PANTHER" id="PTHR40079">
    <property type="entry name" value="MANNAN ENDO-1,4-BETA-MANNOSIDASE E-RELATED"/>
    <property type="match status" value="1"/>
</dbReference>
<sequence>MSPTVNRLPSAAPSRKNRSASAKMLFSAAAAAVLLVTSVTAPQVAHADKWWTMEVNAKAQEQAGNPAGAVPYWKELIPHFAGLGEWTNAALYAKSLAKYYDSVKQYDEAIRYYELENEYWLKDGKDWGAADTMRAEQIRTTLDLYVSTTDETEISSMTRSSKGGLAKFEPESGVYIGMYSETDPQMGNNFTRSESIYGKKHALYLAYTPFDVKAPFPMQYARNAKAAGAALQFGFEPTGGLDVVQDGPYLRQWARDAKSTGLPIFLRFASEMNGNWTNWSGDPAKYIEKFRLVAKVMKEEAPNVAMVWSPGDVPKYSMAAYYPGDEYVDWVGVSLYTEPYGNGEKSDPMLGTSPIERLDELYRLYADRKPIMLSETAVAHKTHKNEESFTEWTKMNLDRLYSIMPKRYPRLKAITYFNSDLKSRDSQNDYLLRDNPAVMDLYKKLIADPSFLTKVEQGAEPAAPVGYVKAETSASFSKEARIVPFAKIPDIYIGRIDYTLNGRLAASQTSPPYGISLSASEVPEGSVLQVQVFNQAGKQAAVKSITLSSRVSIQLDGKDCMFEQPPVIRNGSTLAPMRAVFEAMGATVQWDQASLTALGRKGTTTISLPIGQLNARRNGEVVPLEVPVQLINNFTMAPVRFIGEAFGGKVEWDNRTRTVKISTR</sequence>
<keyword evidence="8" id="KW-1185">Reference proteome</keyword>
<dbReference type="GO" id="GO:0006080">
    <property type="term" value="P:substituted mannan metabolic process"/>
    <property type="evidence" value="ECO:0007669"/>
    <property type="project" value="InterPro"/>
</dbReference>
<feature type="signal peptide" evidence="5">
    <location>
        <begin position="1"/>
        <end position="47"/>
    </location>
</feature>
<evidence type="ECO:0000256" key="3">
    <source>
        <dbReference type="ARBA" id="ARBA00023295"/>
    </source>
</evidence>
<dbReference type="EMBL" id="CP130318">
    <property type="protein sequence ID" value="WNQ09211.1"/>
    <property type="molecule type" value="Genomic_DNA"/>
</dbReference>
<feature type="chain" id="PRO_5041688110" evidence="5">
    <location>
        <begin position="48"/>
        <end position="664"/>
    </location>
</feature>
<dbReference type="PROSITE" id="PS51764">
    <property type="entry name" value="GH26"/>
    <property type="match status" value="1"/>
</dbReference>
<dbReference type="Gene3D" id="3.30.457.10">
    <property type="entry name" value="Copper amine oxidase-like, N-terminal domain"/>
    <property type="match status" value="1"/>
</dbReference>
<dbReference type="GO" id="GO:0016985">
    <property type="term" value="F:mannan endo-1,4-beta-mannosidase activity"/>
    <property type="evidence" value="ECO:0007669"/>
    <property type="project" value="InterPro"/>
</dbReference>
<comment type="similarity">
    <text evidence="1 4">Belongs to the glycosyl hydrolase 26 family.</text>
</comment>
<dbReference type="AlphaFoldDB" id="A0AA96LBU1"/>
<dbReference type="InterPro" id="IPR017853">
    <property type="entry name" value="GH"/>
</dbReference>
<keyword evidence="2 4" id="KW-0378">Hydrolase</keyword>
<evidence type="ECO:0000313" key="7">
    <source>
        <dbReference type="EMBL" id="WNQ09211.1"/>
    </source>
</evidence>
<keyword evidence="5" id="KW-0732">Signal</keyword>
<proteinExistence type="inferred from homology"/>
<feature type="domain" description="GH26" evidence="6">
    <location>
        <begin position="156"/>
        <end position="455"/>
    </location>
</feature>
<gene>
    <name evidence="7" type="ORF">MJA45_16335</name>
</gene>
<evidence type="ECO:0000313" key="8">
    <source>
        <dbReference type="Proteomes" id="UP001305702"/>
    </source>
</evidence>
<dbReference type="InterPro" id="IPR036582">
    <property type="entry name" value="Mao_N_sf"/>
</dbReference>